<keyword evidence="4" id="KW-1185">Reference proteome</keyword>
<sequence>MNTLGPSQAHWRKSSHSGGDEGECVEIGDLDGHIGVRDSKDPAAGHLTLTHRDFAALLADLVARD</sequence>
<feature type="region of interest" description="Disordered" evidence="1">
    <location>
        <begin position="1"/>
        <end position="26"/>
    </location>
</feature>
<evidence type="ECO:0000313" key="3">
    <source>
        <dbReference type="EMBL" id="GAA2129086.1"/>
    </source>
</evidence>
<comment type="caution">
    <text evidence="3">The sequence shown here is derived from an EMBL/GenBank/DDBJ whole genome shotgun (WGS) entry which is preliminary data.</text>
</comment>
<name>A0ABN2YL05_9ACTN</name>
<accession>A0ABN2YL05</accession>
<protein>
    <submittedName>
        <fullName evidence="3">DUF397 domain-containing protein</fullName>
    </submittedName>
</protein>
<dbReference type="InterPro" id="IPR007278">
    <property type="entry name" value="DUF397"/>
</dbReference>
<gene>
    <name evidence="3" type="ORF">GCM10009727_20320</name>
</gene>
<feature type="domain" description="DUF397" evidence="2">
    <location>
        <begin position="9"/>
        <end position="60"/>
    </location>
</feature>
<evidence type="ECO:0000313" key="4">
    <source>
        <dbReference type="Proteomes" id="UP001501020"/>
    </source>
</evidence>
<proteinExistence type="predicted"/>
<dbReference type="Proteomes" id="UP001501020">
    <property type="component" value="Unassembled WGS sequence"/>
</dbReference>
<evidence type="ECO:0000256" key="1">
    <source>
        <dbReference type="SAM" id="MobiDB-lite"/>
    </source>
</evidence>
<dbReference type="EMBL" id="BAAAMR010000013">
    <property type="protein sequence ID" value="GAA2129086.1"/>
    <property type="molecule type" value="Genomic_DNA"/>
</dbReference>
<reference evidence="3 4" key="1">
    <citation type="journal article" date="2019" name="Int. J. Syst. Evol. Microbiol.">
        <title>The Global Catalogue of Microorganisms (GCM) 10K type strain sequencing project: providing services to taxonomists for standard genome sequencing and annotation.</title>
        <authorList>
            <consortium name="The Broad Institute Genomics Platform"/>
            <consortium name="The Broad Institute Genome Sequencing Center for Infectious Disease"/>
            <person name="Wu L."/>
            <person name="Ma J."/>
        </authorList>
    </citation>
    <scope>NUCLEOTIDE SEQUENCE [LARGE SCALE GENOMIC DNA]</scope>
    <source>
        <strain evidence="3 4">JCM 13850</strain>
    </source>
</reference>
<dbReference type="Pfam" id="PF04149">
    <property type="entry name" value="DUF397"/>
    <property type="match status" value="1"/>
</dbReference>
<dbReference type="RefSeq" id="WP_344264009.1">
    <property type="nucleotide sequence ID" value="NZ_BAAAMR010000013.1"/>
</dbReference>
<organism evidence="3 4">
    <name type="scientific">Actinomadura napierensis</name>
    <dbReference type="NCBI Taxonomy" id="267854"/>
    <lineage>
        <taxon>Bacteria</taxon>
        <taxon>Bacillati</taxon>
        <taxon>Actinomycetota</taxon>
        <taxon>Actinomycetes</taxon>
        <taxon>Streptosporangiales</taxon>
        <taxon>Thermomonosporaceae</taxon>
        <taxon>Actinomadura</taxon>
    </lineage>
</organism>
<evidence type="ECO:0000259" key="2">
    <source>
        <dbReference type="Pfam" id="PF04149"/>
    </source>
</evidence>